<organism evidence="2">
    <name type="scientific">uncultured Caudovirales phage</name>
    <dbReference type="NCBI Taxonomy" id="2100421"/>
    <lineage>
        <taxon>Viruses</taxon>
        <taxon>Duplodnaviria</taxon>
        <taxon>Heunggongvirae</taxon>
        <taxon>Uroviricota</taxon>
        <taxon>Caudoviricetes</taxon>
        <taxon>Peduoviridae</taxon>
        <taxon>Maltschvirus</taxon>
        <taxon>Maltschvirus maltsch</taxon>
    </lineage>
</organism>
<accession>A0A6J5SK18</accession>
<proteinExistence type="predicted"/>
<dbReference type="EMBL" id="LR797069">
    <property type="protein sequence ID" value="CAB4184356.1"/>
    <property type="molecule type" value="Genomic_DNA"/>
</dbReference>
<dbReference type="EMBL" id="LR798419">
    <property type="protein sequence ID" value="CAB5230432.1"/>
    <property type="molecule type" value="Genomic_DNA"/>
</dbReference>
<dbReference type="EMBL" id="LR797428">
    <property type="protein sequence ID" value="CAB4215268.1"/>
    <property type="molecule type" value="Genomic_DNA"/>
</dbReference>
<protein>
    <submittedName>
        <fullName evidence="2">Uncharacterized protein</fullName>
    </submittedName>
</protein>
<name>A0A6J5SK18_9CAUD</name>
<sequence>MKLTIGHIESLMFNPARGGFGYLGCREYMTAKQKAYGDRQLVKFANANGWDMSDLFYWADSKAGRWFGDAIVGGGKPTVQAD</sequence>
<gene>
    <name evidence="1" type="ORF">UFOVP1126_3</name>
    <name evidence="2" type="ORF">UFOVP1485_3</name>
    <name evidence="3" type="ORF">UFOVP1573_10</name>
</gene>
<evidence type="ECO:0000313" key="2">
    <source>
        <dbReference type="EMBL" id="CAB4215268.1"/>
    </source>
</evidence>
<reference evidence="2" key="1">
    <citation type="submission" date="2020-05" db="EMBL/GenBank/DDBJ databases">
        <authorList>
            <person name="Chiriac C."/>
            <person name="Salcher M."/>
            <person name="Ghai R."/>
            <person name="Kavagutti S V."/>
        </authorList>
    </citation>
    <scope>NUCLEOTIDE SEQUENCE</scope>
</reference>
<evidence type="ECO:0000313" key="1">
    <source>
        <dbReference type="EMBL" id="CAB4184356.1"/>
    </source>
</evidence>
<evidence type="ECO:0000313" key="3">
    <source>
        <dbReference type="EMBL" id="CAB5230432.1"/>
    </source>
</evidence>